<dbReference type="Pfam" id="PF00588">
    <property type="entry name" value="SpoU_methylase"/>
    <property type="match status" value="1"/>
</dbReference>
<dbReference type="InterPro" id="IPR001537">
    <property type="entry name" value="SpoU_MeTrfase"/>
</dbReference>
<dbReference type="Pfam" id="PF22435">
    <property type="entry name" value="MRM3-like_sub_bind"/>
    <property type="match status" value="1"/>
</dbReference>
<dbReference type="AlphaFoldDB" id="A0A1T4XHM1"/>
<dbReference type="Proteomes" id="UP000190105">
    <property type="component" value="Unassembled WGS sequence"/>
</dbReference>
<dbReference type="GO" id="GO:0003723">
    <property type="term" value="F:RNA binding"/>
    <property type="evidence" value="ECO:0007669"/>
    <property type="project" value="InterPro"/>
</dbReference>
<feature type="domain" description="RNA 2-O ribose methyltransferase substrate binding" evidence="4">
    <location>
        <begin position="28"/>
        <end position="99"/>
    </location>
</feature>
<keyword evidence="2 5" id="KW-0489">Methyltransferase</keyword>
<evidence type="ECO:0000313" key="5">
    <source>
        <dbReference type="EMBL" id="SKA89040.1"/>
    </source>
</evidence>
<dbReference type="InterPro" id="IPR013123">
    <property type="entry name" value="SpoU_subst-bd"/>
</dbReference>
<accession>A0A1T4XHM1</accession>
<dbReference type="CDD" id="cd18095">
    <property type="entry name" value="SpoU-like_rRNA-MTase"/>
    <property type="match status" value="1"/>
</dbReference>
<dbReference type="GO" id="GO:0008173">
    <property type="term" value="F:RNA methyltransferase activity"/>
    <property type="evidence" value="ECO:0007669"/>
    <property type="project" value="InterPro"/>
</dbReference>
<dbReference type="OrthoDB" id="9785673at2"/>
<dbReference type="PANTHER" id="PTHR43191:SF2">
    <property type="entry name" value="RRNA METHYLTRANSFERASE 3, MITOCHONDRIAL"/>
    <property type="match status" value="1"/>
</dbReference>
<dbReference type="Gene3D" id="3.30.1330.30">
    <property type="match status" value="1"/>
</dbReference>
<keyword evidence="3 5" id="KW-0808">Transferase</keyword>
<evidence type="ECO:0000256" key="3">
    <source>
        <dbReference type="ARBA" id="ARBA00022679"/>
    </source>
</evidence>
<dbReference type="InterPro" id="IPR053888">
    <property type="entry name" value="MRM3-like_sub_bind"/>
</dbReference>
<evidence type="ECO:0000313" key="6">
    <source>
        <dbReference type="Proteomes" id="UP000190105"/>
    </source>
</evidence>
<dbReference type="GO" id="GO:0032259">
    <property type="term" value="P:methylation"/>
    <property type="evidence" value="ECO:0007669"/>
    <property type="project" value="UniProtKB-KW"/>
</dbReference>
<proteinExistence type="inferred from homology"/>
<dbReference type="InterPro" id="IPR029028">
    <property type="entry name" value="Alpha/beta_knot_MTases"/>
</dbReference>
<protein>
    <submittedName>
        <fullName evidence="5">RNA methyltransferase, TrmH family</fullName>
    </submittedName>
</protein>
<dbReference type="SUPFAM" id="SSF55315">
    <property type="entry name" value="L30e-like"/>
    <property type="match status" value="1"/>
</dbReference>
<dbReference type="InterPro" id="IPR029026">
    <property type="entry name" value="tRNA_m1G_MTases_N"/>
</dbReference>
<evidence type="ECO:0000256" key="2">
    <source>
        <dbReference type="ARBA" id="ARBA00022603"/>
    </source>
</evidence>
<evidence type="ECO:0000259" key="4">
    <source>
        <dbReference type="SMART" id="SM00967"/>
    </source>
</evidence>
<dbReference type="GO" id="GO:0006396">
    <property type="term" value="P:RNA processing"/>
    <property type="evidence" value="ECO:0007669"/>
    <property type="project" value="InterPro"/>
</dbReference>
<dbReference type="PANTHER" id="PTHR43191">
    <property type="entry name" value="RRNA METHYLTRANSFERASE 3"/>
    <property type="match status" value="1"/>
</dbReference>
<dbReference type="Gene3D" id="3.40.1280.10">
    <property type="match status" value="1"/>
</dbReference>
<dbReference type="InterPro" id="IPR029064">
    <property type="entry name" value="Ribosomal_eL30-like_sf"/>
</dbReference>
<dbReference type="RefSeq" id="WP_078696496.1">
    <property type="nucleotide sequence ID" value="NZ_FUYH01000009.1"/>
</dbReference>
<comment type="similarity">
    <text evidence="1">Belongs to the class IV-like SAM-binding methyltransferase superfamily. RNA methyltransferase TrmH family.</text>
</comment>
<keyword evidence="6" id="KW-1185">Reference proteome</keyword>
<gene>
    <name evidence="5" type="ORF">SAMN05443428_10965</name>
</gene>
<dbReference type="InterPro" id="IPR051259">
    <property type="entry name" value="rRNA_Methyltransferase"/>
</dbReference>
<name>A0A1T4XHM1_9CLOT</name>
<evidence type="ECO:0000256" key="1">
    <source>
        <dbReference type="ARBA" id="ARBA00007228"/>
    </source>
</evidence>
<dbReference type="SUPFAM" id="SSF75217">
    <property type="entry name" value="alpha/beta knot"/>
    <property type="match status" value="1"/>
</dbReference>
<reference evidence="6" key="1">
    <citation type="submission" date="2017-02" db="EMBL/GenBank/DDBJ databases">
        <authorList>
            <person name="Varghese N."/>
            <person name="Submissions S."/>
        </authorList>
    </citation>
    <scope>NUCLEOTIDE SEQUENCE [LARGE SCALE GENOMIC DNA]</scope>
    <source>
        <strain evidence="6">USBA 833</strain>
    </source>
</reference>
<dbReference type="SMART" id="SM00967">
    <property type="entry name" value="SpoU_sub_bind"/>
    <property type="match status" value="1"/>
</dbReference>
<dbReference type="GO" id="GO:0005737">
    <property type="term" value="C:cytoplasm"/>
    <property type="evidence" value="ECO:0007669"/>
    <property type="project" value="UniProtKB-ARBA"/>
</dbReference>
<dbReference type="STRING" id="1147123.SAMN05443428_10965"/>
<sequence>MLSRENKLIKDSIKLKQKKYRDKEGLFLIEGIRFIEEAVKDNSLKYLLYSSRVYETNGSERILNSNIEKYEVSDDIIKELCDTENPQGAVGVSYKKNWNIDDFNKDFIVIADGIQDPGNLGTIIRTCDAAGAGGVIILKGCVDVYNSKTLRSTMGSIFHIPILFYDDFEKLSKDVKSKGYNIYGASLDAQKYIYDIDFKKKSAIIIGNEANGIPESHFEYVDEKIKIPMIGSAESLNASIAAGIIIYEVVRQRISVI</sequence>
<dbReference type="EMBL" id="FUYH01000009">
    <property type="protein sequence ID" value="SKA89040.1"/>
    <property type="molecule type" value="Genomic_DNA"/>
</dbReference>
<organism evidence="5 6">
    <name type="scientific">Caloramator quimbayensis</name>
    <dbReference type="NCBI Taxonomy" id="1147123"/>
    <lineage>
        <taxon>Bacteria</taxon>
        <taxon>Bacillati</taxon>
        <taxon>Bacillota</taxon>
        <taxon>Clostridia</taxon>
        <taxon>Eubacteriales</taxon>
        <taxon>Clostridiaceae</taxon>
        <taxon>Caloramator</taxon>
    </lineage>
</organism>